<evidence type="ECO:0000256" key="1">
    <source>
        <dbReference type="SAM" id="MobiDB-lite"/>
    </source>
</evidence>
<organism evidence="2">
    <name type="scientific">Ralstonia solanacearum</name>
    <name type="common">Pseudomonas solanacearum</name>
    <dbReference type="NCBI Taxonomy" id="305"/>
    <lineage>
        <taxon>Bacteria</taxon>
        <taxon>Pseudomonadati</taxon>
        <taxon>Pseudomonadota</taxon>
        <taxon>Betaproteobacteria</taxon>
        <taxon>Burkholderiales</taxon>
        <taxon>Burkholderiaceae</taxon>
        <taxon>Ralstonia</taxon>
        <taxon>Ralstonia solanacearum species complex</taxon>
    </lineage>
</organism>
<name>A0A0S4U4R3_RALSL</name>
<proteinExistence type="predicted"/>
<accession>A0A0S4U4R3</accession>
<protein>
    <submittedName>
        <fullName evidence="2">Uncharacterized protein</fullName>
    </submittedName>
</protein>
<feature type="region of interest" description="Disordered" evidence="1">
    <location>
        <begin position="1"/>
        <end position="24"/>
    </location>
</feature>
<sequence length="122" mass="13746">MKPEKSTPRAKARRAKPDAHDERVTEDTVLELLERNRLTQYNPTLVARKLGCSTERSIALLRALAKRRAVQTSSSPIGEPLYAALMDSNSAGLQRIRERGDLRVDHNGALRHWELCMAARKS</sequence>
<feature type="compositionally biased region" description="Basic and acidic residues" evidence="1">
    <location>
        <begin position="15"/>
        <end position="24"/>
    </location>
</feature>
<dbReference type="AlphaFoldDB" id="A0A0S4U4R3"/>
<reference evidence="2" key="1">
    <citation type="submission" date="2015-10" db="EMBL/GenBank/DDBJ databases">
        <authorList>
            <person name="Gilbert D.G."/>
        </authorList>
    </citation>
    <scope>NUCLEOTIDE SEQUENCE</scope>
    <source>
        <strain evidence="2">Phyl III-seqv23</strain>
    </source>
</reference>
<dbReference type="EMBL" id="LN899821">
    <property type="protein sequence ID" value="CUV16975.1"/>
    <property type="molecule type" value="Genomic_DNA"/>
</dbReference>
<gene>
    <name evidence="2" type="ORF">PSS4_v1_210016</name>
</gene>
<evidence type="ECO:0000313" key="2">
    <source>
        <dbReference type="EMBL" id="CUV16975.1"/>
    </source>
</evidence>